<dbReference type="STRING" id="1346.BMF34_02560"/>
<dbReference type="Proteomes" id="UP000269148">
    <property type="component" value="Unassembled WGS sequence"/>
</dbReference>
<dbReference type="EMBL" id="QLQD01000028">
    <property type="protein sequence ID" value="RLU58067.1"/>
    <property type="molecule type" value="Genomic_DNA"/>
</dbReference>
<dbReference type="PANTHER" id="PTHR35332">
    <property type="entry name" value="REGULATION OF ENOLASE PROTEIN 1"/>
    <property type="match status" value="1"/>
</dbReference>
<dbReference type="AlphaFoldDB" id="A0A3L8GN81"/>
<dbReference type="Gene3D" id="2.60.120.200">
    <property type="match status" value="1"/>
</dbReference>
<dbReference type="RefSeq" id="WP_003100942.1">
    <property type="nucleotide sequence ID" value="NZ_CP010783.1"/>
</dbReference>
<evidence type="ECO:0000313" key="1">
    <source>
        <dbReference type="EMBL" id="RLU58067.1"/>
    </source>
</evidence>
<protein>
    <submittedName>
        <fullName evidence="1">DUF1349 domain-containing protein</fullName>
    </submittedName>
</protein>
<dbReference type="OrthoDB" id="9814707at2"/>
<reference evidence="1 2" key="1">
    <citation type="submission" date="2018-06" db="EMBL/GenBank/DDBJ databases">
        <title>Mutators as drivers of adaptation in pathogenic bacteria and a risk factor for host jumps and vaccine escape.</title>
        <authorList>
            <person name="Barnes A.C."/>
            <person name="Silayeva O."/>
        </authorList>
    </citation>
    <scope>NUCLEOTIDE SEQUENCE [LARGE SCALE GENOMIC DNA]</scope>
    <source>
        <strain evidence="1 2">QMA0445</strain>
    </source>
</reference>
<gene>
    <name evidence="1" type="ORF">DIY07_02750</name>
</gene>
<accession>A0A3L8GN81</accession>
<dbReference type="SMR" id="A0A3L8GN81"/>
<dbReference type="PIRSF" id="PIRSF022704">
    <property type="entry name" value="UCP022704"/>
    <property type="match status" value="1"/>
</dbReference>
<proteinExistence type="predicted"/>
<dbReference type="KEGG" id="siz:SI82_02670"/>
<name>A0A3L8GN81_STRIN</name>
<dbReference type="InterPro" id="IPR013320">
    <property type="entry name" value="ConA-like_dom_sf"/>
</dbReference>
<dbReference type="Pfam" id="PF07081">
    <property type="entry name" value="DUF1349"/>
    <property type="match status" value="1"/>
</dbReference>
<comment type="caution">
    <text evidence="1">The sequence shown here is derived from an EMBL/GenBank/DDBJ whole genome shotgun (WGS) entry which is preliminary data.</text>
</comment>
<dbReference type="SUPFAM" id="SSF49899">
    <property type="entry name" value="Concanavalin A-like lectins/glucanases"/>
    <property type="match status" value="1"/>
</dbReference>
<dbReference type="GeneID" id="35766720"/>
<dbReference type="InterPro" id="IPR015987">
    <property type="entry name" value="UCP022704"/>
</dbReference>
<dbReference type="InterPro" id="IPR009784">
    <property type="entry name" value="DUF1349"/>
</dbReference>
<dbReference type="PANTHER" id="PTHR35332:SF2">
    <property type="entry name" value="REGULATION OF ENOLASE PROTEIN 1"/>
    <property type="match status" value="1"/>
</dbReference>
<organism evidence="1 2">
    <name type="scientific">Streptococcus iniae</name>
    <name type="common">Streptococcus shiloi</name>
    <dbReference type="NCBI Taxonomy" id="1346"/>
    <lineage>
        <taxon>Bacteria</taxon>
        <taxon>Bacillati</taxon>
        <taxon>Bacillota</taxon>
        <taxon>Bacilli</taxon>
        <taxon>Lactobacillales</taxon>
        <taxon>Streptococcaceae</taxon>
        <taxon>Streptococcus</taxon>
    </lineage>
</organism>
<sequence length="205" mass="24002">MENFNCNRLVWTRQPKNYSIAEDKIVIETLPHTDLWQKTYYHFQNDNAPVLQMTLDEDYFSFTVKTSFNSGHRFDQCGLVMYLDSENWLKASIEYENEDYQHLGSVVTNQGYSDWATTEIDAGIKEMWYRLSRRKDDFRLENSRDGVTFKQMRIAHMHKAQGPVQFGIYACSPEESSFTATFTNMTLDDCQWQAHDGQKPDGEGL</sequence>
<evidence type="ECO:0000313" key="2">
    <source>
        <dbReference type="Proteomes" id="UP000269148"/>
    </source>
</evidence>